<reference evidence="2 3" key="1">
    <citation type="journal article" date="2021" name="BMC Genomics">
        <title>Datura genome reveals duplications of psychoactive alkaloid biosynthetic genes and high mutation rate following tissue culture.</title>
        <authorList>
            <person name="Rajewski A."/>
            <person name="Carter-House D."/>
            <person name="Stajich J."/>
            <person name="Litt A."/>
        </authorList>
    </citation>
    <scope>NUCLEOTIDE SEQUENCE [LARGE SCALE GENOMIC DNA]</scope>
    <source>
        <strain evidence="2">AR-01</strain>
    </source>
</reference>
<name>A0ABS8UPV4_DATST</name>
<gene>
    <name evidence="2" type="ORF">HAX54_019423</name>
</gene>
<keyword evidence="3" id="KW-1185">Reference proteome</keyword>
<protein>
    <submittedName>
        <fullName evidence="2">Uncharacterized protein</fullName>
    </submittedName>
</protein>
<evidence type="ECO:0000256" key="1">
    <source>
        <dbReference type="SAM" id="MobiDB-lite"/>
    </source>
</evidence>
<sequence>WQGGGKYAKRAGMDGKKSKAIKDKKRRETGKNIGNQVNTVTTNNTFEALREGELNTIGDKEIAGDNKNYSTAKEKTKNMTTRKKY</sequence>
<comment type="caution">
    <text evidence="2">The sequence shown here is derived from an EMBL/GenBank/DDBJ whole genome shotgun (WGS) entry which is preliminary data.</text>
</comment>
<feature type="compositionally biased region" description="Basic and acidic residues" evidence="1">
    <location>
        <begin position="11"/>
        <end position="21"/>
    </location>
</feature>
<evidence type="ECO:0000313" key="2">
    <source>
        <dbReference type="EMBL" id="MCD9560680.1"/>
    </source>
</evidence>
<accession>A0ABS8UPV4</accession>
<dbReference type="EMBL" id="JACEIK010002361">
    <property type="protein sequence ID" value="MCD9560680.1"/>
    <property type="molecule type" value="Genomic_DNA"/>
</dbReference>
<feature type="region of interest" description="Disordered" evidence="1">
    <location>
        <begin position="1"/>
        <end position="37"/>
    </location>
</feature>
<dbReference type="Proteomes" id="UP000823775">
    <property type="component" value="Unassembled WGS sequence"/>
</dbReference>
<evidence type="ECO:0000313" key="3">
    <source>
        <dbReference type="Proteomes" id="UP000823775"/>
    </source>
</evidence>
<feature type="non-terminal residue" evidence="2">
    <location>
        <position position="1"/>
    </location>
</feature>
<organism evidence="2 3">
    <name type="scientific">Datura stramonium</name>
    <name type="common">Jimsonweed</name>
    <name type="synonym">Common thornapple</name>
    <dbReference type="NCBI Taxonomy" id="4076"/>
    <lineage>
        <taxon>Eukaryota</taxon>
        <taxon>Viridiplantae</taxon>
        <taxon>Streptophyta</taxon>
        <taxon>Embryophyta</taxon>
        <taxon>Tracheophyta</taxon>
        <taxon>Spermatophyta</taxon>
        <taxon>Magnoliopsida</taxon>
        <taxon>eudicotyledons</taxon>
        <taxon>Gunneridae</taxon>
        <taxon>Pentapetalae</taxon>
        <taxon>asterids</taxon>
        <taxon>lamiids</taxon>
        <taxon>Solanales</taxon>
        <taxon>Solanaceae</taxon>
        <taxon>Solanoideae</taxon>
        <taxon>Datureae</taxon>
        <taxon>Datura</taxon>
    </lineage>
</organism>
<proteinExistence type="predicted"/>